<dbReference type="EMBL" id="QYYA01000001">
    <property type="protein sequence ID" value="RJG20013.1"/>
    <property type="molecule type" value="Genomic_DNA"/>
</dbReference>
<dbReference type="GO" id="GO:0003700">
    <property type="term" value="F:DNA-binding transcription factor activity"/>
    <property type="evidence" value="ECO:0007669"/>
    <property type="project" value="InterPro"/>
</dbReference>
<keyword evidence="2" id="KW-0238">DNA-binding</keyword>
<feature type="domain" description="HTH araC/xylS-type" evidence="4">
    <location>
        <begin position="117"/>
        <end position="215"/>
    </location>
</feature>
<dbReference type="OrthoDB" id="5722175at2"/>
<gene>
    <name evidence="5" type="ORF">D4A39_04025</name>
</gene>
<evidence type="ECO:0000313" key="5">
    <source>
        <dbReference type="EMBL" id="RJG20013.1"/>
    </source>
</evidence>
<evidence type="ECO:0000256" key="1">
    <source>
        <dbReference type="ARBA" id="ARBA00023015"/>
    </source>
</evidence>
<dbReference type="InterPro" id="IPR018060">
    <property type="entry name" value="HTH_AraC"/>
</dbReference>
<dbReference type="InterPro" id="IPR009057">
    <property type="entry name" value="Homeodomain-like_sf"/>
</dbReference>
<accession>A0A418Y3F1</accession>
<dbReference type="GO" id="GO:0000976">
    <property type="term" value="F:transcription cis-regulatory region binding"/>
    <property type="evidence" value="ECO:0007669"/>
    <property type="project" value="TreeGrafter"/>
</dbReference>
<dbReference type="Pfam" id="PF12833">
    <property type="entry name" value="HTH_18"/>
    <property type="match status" value="1"/>
</dbReference>
<dbReference type="Proteomes" id="UP000283734">
    <property type="component" value="Unassembled WGS sequence"/>
</dbReference>
<sequence length="216" mass="24235">MLPGSSSLRFDMHLPLNIPQAQGLEQSIGRIFRMAQAFANRNIRIRGVSFPHAPISEKRVYRRYFGVPVYFSQAFAGIHAEHSELQAELKSSNSVIHRLALDYIDKNIAPVASGLSERVRQTLLLTMGTGKGTKAEIASILKMHPRTLQRHLHGEGENFEIIREDVYKAAALRFLRDSDLPLKQIASLLGFSEHSSLTRACNRWFSASPAQIRASK</sequence>
<reference evidence="5 6" key="1">
    <citation type="submission" date="2018-09" db="EMBL/GenBank/DDBJ databases">
        <title>Alcanivorax profundi sp. nov., isolated from 1000 m-depth seawater of the Mariana Trench.</title>
        <authorList>
            <person name="Liu J."/>
        </authorList>
    </citation>
    <scope>NUCLEOTIDE SEQUENCE [LARGE SCALE GENOMIC DNA]</scope>
    <source>
        <strain evidence="5 6">MTEO17</strain>
    </source>
</reference>
<keyword evidence="1" id="KW-0805">Transcription regulation</keyword>
<dbReference type="GO" id="GO:0005829">
    <property type="term" value="C:cytosol"/>
    <property type="evidence" value="ECO:0007669"/>
    <property type="project" value="TreeGrafter"/>
</dbReference>
<keyword evidence="3" id="KW-0804">Transcription</keyword>
<proteinExistence type="predicted"/>
<dbReference type="RefSeq" id="WP_081703581.1">
    <property type="nucleotide sequence ID" value="NZ_QYYA01000001.1"/>
</dbReference>
<evidence type="ECO:0000313" key="6">
    <source>
        <dbReference type="Proteomes" id="UP000283734"/>
    </source>
</evidence>
<dbReference type="AlphaFoldDB" id="A0A418Y3F1"/>
<organism evidence="5 6">
    <name type="scientific">Alcanivorax profundi</name>
    <dbReference type="NCBI Taxonomy" id="2338368"/>
    <lineage>
        <taxon>Bacteria</taxon>
        <taxon>Pseudomonadati</taxon>
        <taxon>Pseudomonadota</taxon>
        <taxon>Gammaproteobacteria</taxon>
        <taxon>Oceanospirillales</taxon>
        <taxon>Alcanivoracaceae</taxon>
        <taxon>Alcanivorax</taxon>
    </lineage>
</organism>
<name>A0A418Y3F1_9GAMM</name>
<dbReference type="InterPro" id="IPR032687">
    <property type="entry name" value="AraC-type_N"/>
</dbReference>
<comment type="caution">
    <text evidence="5">The sequence shown here is derived from an EMBL/GenBank/DDBJ whole genome shotgun (WGS) entry which is preliminary data.</text>
</comment>
<dbReference type="SMART" id="SM00342">
    <property type="entry name" value="HTH_ARAC"/>
    <property type="match status" value="1"/>
</dbReference>
<keyword evidence="6" id="KW-1185">Reference proteome</keyword>
<evidence type="ECO:0000256" key="2">
    <source>
        <dbReference type="ARBA" id="ARBA00023125"/>
    </source>
</evidence>
<dbReference type="PROSITE" id="PS01124">
    <property type="entry name" value="HTH_ARAC_FAMILY_2"/>
    <property type="match status" value="1"/>
</dbReference>
<dbReference type="SUPFAM" id="SSF46689">
    <property type="entry name" value="Homeodomain-like"/>
    <property type="match status" value="1"/>
</dbReference>
<dbReference type="Pfam" id="PF12625">
    <property type="entry name" value="Arabinose_bd"/>
    <property type="match status" value="1"/>
</dbReference>
<evidence type="ECO:0000259" key="4">
    <source>
        <dbReference type="PROSITE" id="PS01124"/>
    </source>
</evidence>
<protein>
    <submittedName>
        <fullName evidence="5">Helix-turn-helix domain-containing protein</fullName>
    </submittedName>
</protein>
<dbReference type="Gene3D" id="1.10.10.60">
    <property type="entry name" value="Homeodomain-like"/>
    <property type="match status" value="1"/>
</dbReference>
<dbReference type="PANTHER" id="PTHR47894:SF4">
    <property type="entry name" value="HTH-TYPE TRANSCRIPTIONAL REGULATOR GADX"/>
    <property type="match status" value="1"/>
</dbReference>
<evidence type="ECO:0000256" key="3">
    <source>
        <dbReference type="ARBA" id="ARBA00023163"/>
    </source>
</evidence>
<dbReference type="PANTHER" id="PTHR47894">
    <property type="entry name" value="HTH-TYPE TRANSCRIPTIONAL REGULATOR GADX"/>
    <property type="match status" value="1"/>
</dbReference>